<proteinExistence type="predicted"/>
<evidence type="ECO:0000259" key="2">
    <source>
        <dbReference type="Pfam" id="PF10686"/>
    </source>
</evidence>
<feature type="domain" description="YspA cpYpsA-related SLOG" evidence="2">
    <location>
        <begin position="235"/>
        <end position="296"/>
    </location>
</feature>
<protein>
    <recommendedName>
        <fullName evidence="2">YspA cpYpsA-related SLOG domain-containing protein</fullName>
    </recommendedName>
</protein>
<evidence type="ECO:0000313" key="4">
    <source>
        <dbReference type="Proteomes" id="UP000192936"/>
    </source>
</evidence>
<organism evidence="3 4">
    <name type="scientific">Azospirillum oryzae</name>
    <dbReference type="NCBI Taxonomy" id="286727"/>
    <lineage>
        <taxon>Bacteria</taxon>
        <taxon>Pseudomonadati</taxon>
        <taxon>Pseudomonadota</taxon>
        <taxon>Alphaproteobacteria</taxon>
        <taxon>Rhodospirillales</taxon>
        <taxon>Azospirillaceae</taxon>
        <taxon>Azospirillum</taxon>
    </lineage>
</organism>
<dbReference type="RefSeq" id="WP_085085102.1">
    <property type="nucleotide sequence ID" value="NZ_FXAK01000004.1"/>
</dbReference>
<dbReference type="OrthoDB" id="7854101at2"/>
<dbReference type="EMBL" id="FXAK01000004">
    <property type="protein sequence ID" value="SMF43019.1"/>
    <property type="molecule type" value="Genomic_DNA"/>
</dbReference>
<name>A0A1X7F0J1_9PROT</name>
<sequence length="368" mass="39926">MHSTDATRPTMAHPHTAPVSPDPVQAYRAARARAREEEERARLPTIAQAMRPVLPASDADWSEDDVRLQAEEAVQAIAQPFLDHGAVFGQDLDGQLDPDRALLPASGILGALCHALYRQLELADQRIDRLALSLRQQLDEEGLQPASEIGSLRLERLQHQLAQAEAMRDLARAAAIGAATAYARVTGDVYAHRSSFNQAVPQVTAARVVACDWQEARAARRAADERRVAGGYQLLVMGGETTDEAALTAALDRALAQHPDTLVLRTGNRRGVQTLAAQWALEHGVPCVVHAPRWQAGGKAAGFERNDAMVRAALTGEGRMVLVADREDAGSRHLAAAGLRQGLRVWCLAEHRLLEPDDVAYRPAPTQQ</sequence>
<evidence type="ECO:0000256" key="1">
    <source>
        <dbReference type="SAM" id="MobiDB-lite"/>
    </source>
</evidence>
<dbReference type="InterPro" id="IPR019627">
    <property type="entry name" value="YAcAr"/>
</dbReference>
<dbReference type="AlphaFoldDB" id="A0A1X7F0J1"/>
<evidence type="ECO:0000313" key="3">
    <source>
        <dbReference type="EMBL" id="SMF43019.1"/>
    </source>
</evidence>
<gene>
    <name evidence="3" type="ORF">SAMN02982917_2176</name>
</gene>
<feature type="region of interest" description="Disordered" evidence="1">
    <location>
        <begin position="1"/>
        <end position="24"/>
    </location>
</feature>
<dbReference type="STRING" id="286727.SAMN02982917_2176"/>
<reference evidence="3 4" key="1">
    <citation type="submission" date="2017-04" db="EMBL/GenBank/DDBJ databases">
        <authorList>
            <person name="Afonso C.L."/>
            <person name="Miller P.J."/>
            <person name="Scott M.A."/>
            <person name="Spackman E."/>
            <person name="Goraichik I."/>
            <person name="Dimitrov K.M."/>
            <person name="Suarez D.L."/>
            <person name="Swayne D.E."/>
        </authorList>
    </citation>
    <scope>NUCLEOTIDE SEQUENCE [LARGE SCALE GENOMIC DNA]</scope>
    <source>
        <strain evidence="3 4">A2P</strain>
    </source>
</reference>
<dbReference type="Proteomes" id="UP000192936">
    <property type="component" value="Unassembled WGS sequence"/>
</dbReference>
<dbReference type="Pfam" id="PF10686">
    <property type="entry name" value="YAcAr"/>
    <property type="match status" value="1"/>
</dbReference>
<accession>A0A1X7F0J1</accession>